<dbReference type="InterPro" id="IPR029058">
    <property type="entry name" value="AB_hydrolase_fold"/>
</dbReference>
<sequence>MTLGPYLPDCSEFETTMRRFLLPVLLLGATLAAPPARAATPPQQPEQGPGGRDYPSADVVKRAVGTASAGTFVFHGNDTPARPRPVVVFLHSWGAVNPGLYGGWIDHLARKGNLVLFPRFQEVNRSRPADASNLAETLIESALAALADDPKARPDRGRVAFIGHSAGVPLALNLAAGAASGKVPAPKLVFGLMAGGIASNEKERGILLRDLSAVDPGTLIITMSGDRDYLPADRASRLLLQQASAVPATRKLFMRASSDDHGFPALTATLASPGSVKADYDAAAIKLPPDPPRDPKQKNTWRWSADMALSGPQTILTQQLGTNVTDALDYLAYWKTFDIAAEAAFAGRDAAALLRDPKFVDMGTWSDGWPVKRLSAQMPKVEGQEKKDEPGPRRRLNMAPAENRQGLSDFIDRLRS</sequence>
<feature type="compositionally biased region" description="Basic and acidic residues" evidence="1">
    <location>
        <begin position="382"/>
        <end position="392"/>
    </location>
</feature>
<dbReference type="Proteomes" id="UP000818323">
    <property type="component" value="Unassembled WGS sequence"/>
</dbReference>
<comment type="caution">
    <text evidence="3">The sequence shown here is derived from an EMBL/GenBank/DDBJ whole genome shotgun (WGS) entry which is preliminary data.</text>
</comment>
<feature type="region of interest" description="Disordered" evidence="1">
    <location>
        <begin position="35"/>
        <end position="57"/>
    </location>
</feature>
<feature type="chain" id="PRO_5046128239" evidence="2">
    <location>
        <begin position="39"/>
        <end position="416"/>
    </location>
</feature>
<evidence type="ECO:0000313" key="3">
    <source>
        <dbReference type="EMBL" id="NBJ24330.1"/>
    </source>
</evidence>
<dbReference type="GO" id="GO:0016787">
    <property type="term" value="F:hydrolase activity"/>
    <property type="evidence" value="ECO:0007669"/>
    <property type="project" value="UniProtKB-KW"/>
</dbReference>
<organism evidence="3 4">
    <name type="scientific">Microvirga arsenatis</name>
    <dbReference type="NCBI Taxonomy" id="2692265"/>
    <lineage>
        <taxon>Bacteria</taxon>
        <taxon>Pseudomonadati</taxon>
        <taxon>Pseudomonadota</taxon>
        <taxon>Alphaproteobacteria</taxon>
        <taxon>Hyphomicrobiales</taxon>
        <taxon>Methylobacteriaceae</taxon>
        <taxon>Microvirga</taxon>
    </lineage>
</organism>
<feature type="signal peptide" evidence="2">
    <location>
        <begin position="1"/>
        <end position="38"/>
    </location>
</feature>
<dbReference type="EMBL" id="JAAAXJ010000003">
    <property type="protein sequence ID" value="NBJ24330.1"/>
    <property type="molecule type" value="Genomic_DNA"/>
</dbReference>
<reference evidence="3 4" key="1">
    <citation type="submission" date="2020-01" db="EMBL/GenBank/DDBJ databases">
        <title>Microvirga sp. nov., an arsenate reduction bacterium isolated from Tibet hotspring sediments.</title>
        <authorList>
            <person name="Yuan C.-G."/>
        </authorList>
    </citation>
    <scope>NUCLEOTIDE SEQUENCE [LARGE SCALE GENOMIC DNA]</scope>
    <source>
        <strain evidence="3 4">SYSU G3D203</strain>
    </source>
</reference>
<gene>
    <name evidence="3" type="ORF">GR303_08165</name>
</gene>
<feature type="compositionally biased region" description="Low complexity" evidence="1">
    <location>
        <begin position="35"/>
        <end position="47"/>
    </location>
</feature>
<name>A0ABW9YVZ1_9HYPH</name>
<protein>
    <submittedName>
        <fullName evidence="3">Alpha/beta hydrolase</fullName>
    </submittedName>
</protein>
<evidence type="ECO:0000313" key="4">
    <source>
        <dbReference type="Proteomes" id="UP000818323"/>
    </source>
</evidence>
<evidence type="ECO:0000256" key="2">
    <source>
        <dbReference type="SAM" id="SignalP"/>
    </source>
</evidence>
<dbReference type="SUPFAM" id="SSF53474">
    <property type="entry name" value="alpha/beta-Hydrolases"/>
    <property type="match status" value="1"/>
</dbReference>
<accession>A0ABW9YVZ1</accession>
<feature type="region of interest" description="Disordered" evidence="1">
    <location>
        <begin position="375"/>
        <end position="416"/>
    </location>
</feature>
<keyword evidence="3" id="KW-0378">Hydrolase</keyword>
<keyword evidence="2" id="KW-0732">Signal</keyword>
<dbReference type="Gene3D" id="3.40.50.1820">
    <property type="entry name" value="alpha/beta hydrolase"/>
    <property type="match status" value="1"/>
</dbReference>
<evidence type="ECO:0000256" key="1">
    <source>
        <dbReference type="SAM" id="MobiDB-lite"/>
    </source>
</evidence>
<keyword evidence="4" id="KW-1185">Reference proteome</keyword>
<proteinExistence type="predicted"/>